<dbReference type="Proteomes" id="UP001058974">
    <property type="component" value="Chromosome 7"/>
</dbReference>
<evidence type="ECO:0000313" key="2">
    <source>
        <dbReference type="EMBL" id="KAI5389584.1"/>
    </source>
</evidence>
<reference evidence="2 3" key="1">
    <citation type="journal article" date="2022" name="Nat. Genet.">
        <title>Improved pea reference genome and pan-genome highlight genomic features and evolutionary characteristics.</title>
        <authorList>
            <person name="Yang T."/>
            <person name="Liu R."/>
            <person name="Luo Y."/>
            <person name="Hu S."/>
            <person name="Wang D."/>
            <person name="Wang C."/>
            <person name="Pandey M.K."/>
            <person name="Ge S."/>
            <person name="Xu Q."/>
            <person name="Li N."/>
            <person name="Li G."/>
            <person name="Huang Y."/>
            <person name="Saxena R.K."/>
            <person name="Ji Y."/>
            <person name="Li M."/>
            <person name="Yan X."/>
            <person name="He Y."/>
            <person name="Liu Y."/>
            <person name="Wang X."/>
            <person name="Xiang C."/>
            <person name="Varshney R.K."/>
            <person name="Ding H."/>
            <person name="Gao S."/>
            <person name="Zong X."/>
        </authorList>
    </citation>
    <scope>NUCLEOTIDE SEQUENCE [LARGE SCALE GENOMIC DNA]</scope>
    <source>
        <strain evidence="2 3">cv. Zhongwan 6</strain>
    </source>
</reference>
<comment type="caution">
    <text evidence="2">The sequence shown here is derived from an EMBL/GenBank/DDBJ whole genome shotgun (WGS) entry which is preliminary data.</text>
</comment>
<dbReference type="AlphaFoldDB" id="A0A9D4VVF1"/>
<feature type="domain" description="PB1-like" evidence="1">
    <location>
        <begin position="2"/>
        <end position="97"/>
    </location>
</feature>
<evidence type="ECO:0000313" key="3">
    <source>
        <dbReference type="Proteomes" id="UP001058974"/>
    </source>
</evidence>
<dbReference type="InterPro" id="IPR058594">
    <property type="entry name" value="PB1-like_dom_pln"/>
</dbReference>
<dbReference type="Gramene" id="Psat07G0503000-T1">
    <property type="protein sequence ID" value="KAI5389584.1"/>
    <property type="gene ID" value="KIW84_075030"/>
</dbReference>
<dbReference type="EMBL" id="JAMSHJ010000007">
    <property type="protein sequence ID" value="KAI5389584.1"/>
    <property type="molecule type" value="Genomic_DNA"/>
</dbReference>
<organism evidence="2 3">
    <name type="scientific">Pisum sativum</name>
    <name type="common">Garden pea</name>
    <name type="synonym">Lathyrus oleraceus</name>
    <dbReference type="NCBI Taxonomy" id="3888"/>
    <lineage>
        <taxon>Eukaryota</taxon>
        <taxon>Viridiplantae</taxon>
        <taxon>Streptophyta</taxon>
        <taxon>Embryophyta</taxon>
        <taxon>Tracheophyta</taxon>
        <taxon>Spermatophyta</taxon>
        <taxon>Magnoliopsida</taxon>
        <taxon>eudicotyledons</taxon>
        <taxon>Gunneridae</taxon>
        <taxon>Pentapetalae</taxon>
        <taxon>rosids</taxon>
        <taxon>fabids</taxon>
        <taxon>Fabales</taxon>
        <taxon>Fabaceae</taxon>
        <taxon>Papilionoideae</taxon>
        <taxon>50 kb inversion clade</taxon>
        <taxon>NPAAA clade</taxon>
        <taxon>Hologalegina</taxon>
        <taxon>IRL clade</taxon>
        <taxon>Fabeae</taxon>
        <taxon>Lathyrus</taxon>
    </lineage>
</organism>
<gene>
    <name evidence="2" type="ORF">KIW84_075030</name>
</gene>
<proteinExistence type="predicted"/>
<protein>
    <recommendedName>
        <fullName evidence="1">PB1-like domain-containing protein</fullName>
    </recommendedName>
</protein>
<dbReference type="Pfam" id="PF26130">
    <property type="entry name" value="PB1-like"/>
    <property type="match status" value="1"/>
</dbReference>
<sequence>MFQCVVHHSGKFAMEFANFTESRYQGLETIWNVDPDYWSYFEILGMLKDLGYLIVDKLWYYDEMNACDIVLLEDNKGTKRMQTIAIMTGECHLYVTHLVSQPDITDEPILSLELDDEVVMDVGDEFGVNETDVGTTVVQDIINMALGFRVNETDVGTIRRACEYDYKVRHISLNGEKYAINPSKKECSYRMWMPTGLPCCHVISCMKDQHLQIDDFKKDLNEACYSPVIYPVNGEALWTKYDVVDLQPPPIKR</sequence>
<keyword evidence="3" id="KW-1185">Reference proteome</keyword>
<evidence type="ECO:0000259" key="1">
    <source>
        <dbReference type="Pfam" id="PF26130"/>
    </source>
</evidence>
<accession>A0A9D4VVF1</accession>
<name>A0A9D4VVF1_PEA</name>